<dbReference type="AlphaFoldDB" id="A0A2Z6MUT1"/>
<keyword evidence="2" id="KW-0805">Transcription regulation</keyword>
<keyword evidence="4" id="KW-0804">Transcription</keyword>
<dbReference type="SUPFAM" id="SSF101936">
    <property type="entry name" value="DNA-binding pseudobarrel domain"/>
    <property type="match status" value="1"/>
</dbReference>
<evidence type="ECO:0000259" key="6">
    <source>
        <dbReference type="PROSITE" id="PS50863"/>
    </source>
</evidence>
<feature type="domain" description="TF-B3" evidence="6">
    <location>
        <begin position="1"/>
        <end position="89"/>
    </location>
</feature>
<accession>A0A2Z6MUT1</accession>
<evidence type="ECO:0000256" key="3">
    <source>
        <dbReference type="ARBA" id="ARBA00023125"/>
    </source>
</evidence>
<evidence type="ECO:0000313" key="8">
    <source>
        <dbReference type="Proteomes" id="UP000242715"/>
    </source>
</evidence>
<dbReference type="GO" id="GO:0003677">
    <property type="term" value="F:DNA binding"/>
    <property type="evidence" value="ECO:0007669"/>
    <property type="project" value="UniProtKB-KW"/>
</dbReference>
<name>A0A2Z6MUT1_TRISU</name>
<keyword evidence="3" id="KW-0238">DNA-binding</keyword>
<dbReference type="OrthoDB" id="1405285at2759"/>
<keyword evidence="8" id="KW-1185">Reference proteome</keyword>
<proteinExistence type="predicted"/>
<dbReference type="Proteomes" id="UP000242715">
    <property type="component" value="Unassembled WGS sequence"/>
</dbReference>
<keyword evidence="5" id="KW-0539">Nucleus</keyword>
<protein>
    <recommendedName>
        <fullName evidence="6">TF-B3 domain-containing protein</fullName>
    </recommendedName>
</protein>
<organism evidence="7 8">
    <name type="scientific">Trifolium subterraneum</name>
    <name type="common">Subterranean clover</name>
    <dbReference type="NCBI Taxonomy" id="3900"/>
    <lineage>
        <taxon>Eukaryota</taxon>
        <taxon>Viridiplantae</taxon>
        <taxon>Streptophyta</taxon>
        <taxon>Embryophyta</taxon>
        <taxon>Tracheophyta</taxon>
        <taxon>Spermatophyta</taxon>
        <taxon>Magnoliopsida</taxon>
        <taxon>eudicotyledons</taxon>
        <taxon>Gunneridae</taxon>
        <taxon>Pentapetalae</taxon>
        <taxon>rosids</taxon>
        <taxon>fabids</taxon>
        <taxon>Fabales</taxon>
        <taxon>Fabaceae</taxon>
        <taxon>Papilionoideae</taxon>
        <taxon>50 kb inversion clade</taxon>
        <taxon>NPAAA clade</taxon>
        <taxon>Hologalegina</taxon>
        <taxon>IRL clade</taxon>
        <taxon>Trifolieae</taxon>
        <taxon>Trifolium</taxon>
    </lineage>
</organism>
<sequence>MKAKGMEFPKRVVEQCLLKEQKWITLMDESNNKSYECVVESVNGGSNEKYVAKGWFECLEDMGLKDGDELLFVVENPPAKMFVYLLVWG</sequence>
<dbReference type="InterPro" id="IPR015300">
    <property type="entry name" value="DNA-bd_pseudobarrel_sf"/>
</dbReference>
<dbReference type="EMBL" id="DF973531">
    <property type="protein sequence ID" value="GAU33563.1"/>
    <property type="molecule type" value="Genomic_DNA"/>
</dbReference>
<dbReference type="Pfam" id="PF02362">
    <property type="entry name" value="B3"/>
    <property type="match status" value="1"/>
</dbReference>
<evidence type="ECO:0000256" key="1">
    <source>
        <dbReference type="ARBA" id="ARBA00004123"/>
    </source>
</evidence>
<reference evidence="8" key="1">
    <citation type="journal article" date="2017" name="Front. Plant Sci.">
        <title>Climate Clever Clovers: New Paradigm to Reduce the Environmental Footprint of Ruminants by Breeding Low Methanogenic Forages Utilizing Haplotype Variation.</title>
        <authorList>
            <person name="Kaur P."/>
            <person name="Appels R."/>
            <person name="Bayer P.E."/>
            <person name="Keeble-Gagnere G."/>
            <person name="Wang J."/>
            <person name="Hirakawa H."/>
            <person name="Shirasawa K."/>
            <person name="Vercoe P."/>
            <person name="Stefanova K."/>
            <person name="Durmic Z."/>
            <person name="Nichols P."/>
            <person name="Revell C."/>
            <person name="Isobe S.N."/>
            <person name="Edwards D."/>
            <person name="Erskine W."/>
        </authorList>
    </citation>
    <scope>NUCLEOTIDE SEQUENCE [LARGE SCALE GENOMIC DNA]</scope>
    <source>
        <strain evidence="8">cv. Daliak</strain>
    </source>
</reference>
<dbReference type="Gene3D" id="2.40.330.10">
    <property type="entry name" value="DNA-binding pseudobarrel domain"/>
    <property type="match status" value="1"/>
</dbReference>
<dbReference type="PROSITE" id="PS50863">
    <property type="entry name" value="B3"/>
    <property type="match status" value="1"/>
</dbReference>
<dbReference type="InterPro" id="IPR003340">
    <property type="entry name" value="B3_DNA-bd"/>
</dbReference>
<evidence type="ECO:0000313" key="7">
    <source>
        <dbReference type="EMBL" id="GAU33563.1"/>
    </source>
</evidence>
<evidence type="ECO:0000256" key="5">
    <source>
        <dbReference type="ARBA" id="ARBA00023242"/>
    </source>
</evidence>
<comment type="subcellular location">
    <subcellularLocation>
        <location evidence="1">Nucleus</location>
    </subcellularLocation>
</comment>
<gene>
    <name evidence="7" type="ORF">TSUD_143550</name>
</gene>
<evidence type="ECO:0000256" key="2">
    <source>
        <dbReference type="ARBA" id="ARBA00023015"/>
    </source>
</evidence>
<evidence type="ECO:0000256" key="4">
    <source>
        <dbReference type="ARBA" id="ARBA00023163"/>
    </source>
</evidence>
<dbReference type="GO" id="GO:0005634">
    <property type="term" value="C:nucleus"/>
    <property type="evidence" value="ECO:0007669"/>
    <property type="project" value="UniProtKB-SubCell"/>
</dbReference>